<proteinExistence type="predicted"/>
<protein>
    <submittedName>
        <fullName evidence="1">Putative transposase tra5 for insertion sequence element IS150</fullName>
    </submittedName>
</protein>
<organism evidence="1 2">
    <name type="scientific">Strawberry lethal yellows phytoplasma (CPA) str. NZSb11</name>
    <dbReference type="NCBI Taxonomy" id="980422"/>
    <lineage>
        <taxon>Bacteria</taxon>
        <taxon>Bacillati</taxon>
        <taxon>Mycoplasmatota</taxon>
        <taxon>Mollicutes</taxon>
        <taxon>Acholeplasmatales</taxon>
        <taxon>Acholeplasmataceae</taxon>
        <taxon>Candidatus Phytoplasma</taxon>
        <taxon>16SrXII (Stolbur group)</taxon>
    </lineage>
</organism>
<dbReference type="KEGG" id="nzs:SLY_0800"/>
<evidence type="ECO:0000313" key="1">
    <source>
        <dbReference type="EMBL" id="AGL90715.1"/>
    </source>
</evidence>
<reference evidence="1 2" key="1">
    <citation type="journal article" date="2013" name="BMC Genomics">
        <title>Comparison of the complete genome sequence of two closely related isolates of 'Candidatus Phytoplasma australiense' reveals genome plasticity.</title>
        <authorList>
            <person name="Andersen M.T."/>
            <person name="Liefting L.W."/>
            <person name="Havukkala I."/>
            <person name="Beever R.E."/>
        </authorList>
    </citation>
    <scope>NUCLEOTIDE SEQUENCE [LARGE SCALE GENOMIC DNA]</scope>
    <source>
        <strain evidence="1 2">NZSb11</strain>
    </source>
</reference>
<gene>
    <name evidence="1" type="primary">tra5</name>
    <name evidence="1" type="ORF">SLY_0800</name>
</gene>
<keyword evidence="2" id="KW-1185">Reference proteome</keyword>
<evidence type="ECO:0000313" key="2">
    <source>
        <dbReference type="Proteomes" id="UP000013941"/>
    </source>
</evidence>
<accession>R4RMZ0</accession>
<dbReference type="EMBL" id="CP002548">
    <property type="protein sequence ID" value="AGL90715.1"/>
    <property type="molecule type" value="Genomic_DNA"/>
</dbReference>
<dbReference type="Proteomes" id="UP000013941">
    <property type="component" value="Chromosome"/>
</dbReference>
<dbReference type="PATRIC" id="fig|980422.3.peg.735"/>
<name>R4RMZ0_PHYAS</name>
<sequence length="60" mass="7404">MKLKCFLQFFIVPNQHPFLFQQETCEIKKIINRFPSFWNHKWLLSKLNNLSPLKYSQSFR</sequence>
<dbReference type="AlphaFoldDB" id="R4RMZ0"/>
<dbReference type="HOGENOM" id="CLU_3058106_0_0_14"/>